<proteinExistence type="predicted"/>
<keyword evidence="1" id="KW-1133">Transmembrane helix</keyword>
<sequence>EDSMTRRVKHFITRSNIAFILFSSKILIDLNSCINADNHLVTSLHFPNYFPSYSIDDSLVTFRYRWNDSFMLNFSFNTSKRFSCKFCNAFINFVFVYKLSTFVYAFLNQNYLIHNNILFVFTFNFKIRNINWFRYVNFICEHLLECLLHASLFTTFGIHMFRPSKIPMLHFRGHINIDFVLMCGP</sequence>
<feature type="transmembrane region" description="Helical" evidence="1">
    <location>
        <begin position="86"/>
        <end position="107"/>
    </location>
</feature>
<evidence type="ECO:0000313" key="3">
    <source>
        <dbReference type="Proteomes" id="UP001233999"/>
    </source>
</evidence>
<name>A0AAD8ADA6_DIPPU</name>
<protein>
    <submittedName>
        <fullName evidence="2">Uncharacterized protein</fullName>
    </submittedName>
</protein>
<organism evidence="2 3">
    <name type="scientific">Diploptera punctata</name>
    <name type="common">Pacific beetle cockroach</name>
    <dbReference type="NCBI Taxonomy" id="6984"/>
    <lineage>
        <taxon>Eukaryota</taxon>
        <taxon>Metazoa</taxon>
        <taxon>Ecdysozoa</taxon>
        <taxon>Arthropoda</taxon>
        <taxon>Hexapoda</taxon>
        <taxon>Insecta</taxon>
        <taxon>Pterygota</taxon>
        <taxon>Neoptera</taxon>
        <taxon>Polyneoptera</taxon>
        <taxon>Dictyoptera</taxon>
        <taxon>Blattodea</taxon>
        <taxon>Blaberoidea</taxon>
        <taxon>Blaberidae</taxon>
        <taxon>Diplopterinae</taxon>
        <taxon>Diploptera</taxon>
    </lineage>
</organism>
<dbReference type="Proteomes" id="UP001233999">
    <property type="component" value="Unassembled WGS sequence"/>
</dbReference>
<accession>A0AAD8ADA6</accession>
<keyword evidence="1" id="KW-0812">Transmembrane</keyword>
<comment type="caution">
    <text evidence="2">The sequence shown here is derived from an EMBL/GenBank/DDBJ whole genome shotgun (WGS) entry which is preliminary data.</text>
</comment>
<evidence type="ECO:0000313" key="2">
    <source>
        <dbReference type="EMBL" id="KAJ9597018.1"/>
    </source>
</evidence>
<reference evidence="2" key="1">
    <citation type="journal article" date="2023" name="IScience">
        <title>Live-bearing cockroach genome reveals convergent evolutionary mechanisms linked to viviparity in insects and beyond.</title>
        <authorList>
            <person name="Fouks B."/>
            <person name="Harrison M.C."/>
            <person name="Mikhailova A.A."/>
            <person name="Marchal E."/>
            <person name="English S."/>
            <person name="Carruthers M."/>
            <person name="Jennings E.C."/>
            <person name="Chiamaka E.L."/>
            <person name="Frigard R.A."/>
            <person name="Pippel M."/>
            <person name="Attardo G.M."/>
            <person name="Benoit J.B."/>
            <person name="Bornberg-Bauer E."/>
            <person name="Tobe S.S."/>
        </authorList>
    </citation>
    <scope>NUCLEOTIDE SEQUENCE</scope>
    <source>
        <strain evidence="2">Stay&amp;Tobe</strain>
    </source>
</reference>
<dbReference type="EMBL" id="JASPKZ010001948">
    <property type="protein sequence ID" value="KAJ9597018.1"/>
    <property type="molecule type" value="Genomic_DNA"/>
</dbReference>
<keyword evidence="1" id="KW-0472">Membrane</keyword>
<dbReference type="AlphaFoldDB" id="A0AAD8ADA6"/>
<feature type="non-terminal residue" evidence="2">
    <location>
        <position position="1"/>
    </location>
</feature>
<keyword evidence="3" id="KW-1185">Reference proteome</keyword>
<gene>
    <name evidence="2" type="ORF">L9F63_011961</name>
</gene>
<feature type="non-terminal residue" evidence="2">
    <location>
        <position position="185"/>
    </location>
</feature>
<reference evidence="2" key="2">
    <citation type="submission" date="2023-05" db="EMBL/GenBank/DDBJ databases">
        <authorList>
            <person name="Fouks B."/>
        </authorList>
    </citation>
    <scope>NUCLEOTIDE SEQUENCE</scope>
    <source>
        <strain evidence="2">Stay&amp;Tobe</strain>
        <tissue evidence="2">Testes</tissue>
    </source>
</reference>
<evidence type="ECO:0000256" key="1">
    <source>
        <dbReference type="SAM" id="Phobius"/>
    </source>
</evidence>